<accession>A0ABV8TX76</accession>
<protein>
    <submittedName>
        <fullName evidence="2">Cytochrome c biogenesis CcdA family protein</fullName>
    </submittedName>
</protein>
<feature type="transmembrane region" description="Helical" evidence="1">
    <location>
        <begin position="95"/>
        <end position="117"/>
    </location>
</feature>
<proteinExistence type="predicted"/>
<dbReference type="RefSeq" id="WP_380619437.1">
    <property type="nucleotide sequence ID" value="NZ_JBHSDK010000012.1"/>
</dbReference>
<keyword evidence="1" id="KW-0812">Transmembrane</keyword>
<sequence>MSPAEIVTSGPLLFAFGIALAAGFLSFLSPCVLPLMPGYMSYMTGMTGDQIEQGHGRRRALAAALLFTAGFTFVFTSTIFALQTLGRGLLEYGPAIEAAVGVLMIAMGLVYMGAIPFGRGFQVKWRPAAGLAGAPAFGAVFAISWIPCISPVLAAVTGLSFVQGGTARGLALIVAYCLGLGIPFVLMALGMDAATRALGFFRRHGKAITPPAA</sequence>
<feature type="transmembrane region" description="Helical" evidence="1">
    <location>
        <begin position="12"/>
        <end position="39"/>
    </location>
</feature>
<name>A0ABV8TX76_9ACTN</name>
<evidence type="ECO:0000256" key="1">
    <source>
        <dbReference type="SAM" id="Phobius"/>
    </source>
</evidence>
<dbReference type="EMBL" id="JBHSDK010000012">
    <property type="protein sequence ID" value="MFC4335089.1"/>
    <property type="molecule type" value="Genomic_DNA"/>
</dbReference>
<comment type="caution">
    <text evidence="2">The sequence shown here is derived from an EMBL/GenBank/DDBJ whole genome shotgun (WGS) entry which is preliminary data.</text>
</comment>
<feature type="transmembrane region" description="Helical" evidence="1">
    <location>
        <begin position="60"/>
        <end position="83"/>
    </location>
</feature>
<keyword evidence="3" id="KW-1185">Reference proteome</keyword>
<organism evidence="2 3">
    <name type="scientific">Salininema proteolyticum</name>
    <dbReference type="NCBI Taxonomy" id="1607685"/>
    <lineage>
        <taxon>Bacteria</taxon>
        <taxon>Bacillati</taxon>
        <taxon>Actinomycetota</taxon>
        <taxon>Actinomycetes</taxon>
        <taxon>Glycomycetales</taxon>
        <taxon>Glycomycetaceae</taxon>
        <taxon>Salininema</taxon>
    </lineage>
</organism>
<keyword evidence="1" id="KW-0472">Membrane</keyword>
<dbReference type="PANTHER" id="PTHR31272:SF4">
    <property type="entry name" value="CYTOCHROME C-TYPE BIOGENESIS PROTEIN HI_1454-RELATED"/>
    <property type="match status" value="1"/>
</dbReference>
<gene>
    <name evidence="2" type="ORF">ACFPET_07745</name>
</gene>
<evidence type="ECO:0000313" key="2">
    <source>
        <dbReference type="EMBL" id="MFC4335089.1"/>
    </source>
</evidence>
<feature type="transmembrane region" description="Helical" evidence="1">
    <location>
        <begin position="129"/>
        <end position="153"/>
    </location>
</feature>
<keyword evidence="1" id="KW-1133">Transmembrane helix</keyword>
<dbReference type="PANTHER" id="PTHR31272">
    <property type="entry name" value="CYTOCHROME C-TYPE BIOGENESIS PROTEIN HI_1454-RELATED"/>
    <property type="match status" value="1"/>
</dbReference>
<evidence type="ECO:0000313" key="3">
    <source>
        <dbReference type="Proteomes" id="UP001595823"/>
    </source>
</evidence>
<feature type="transmembrane region" description="Helical" evidence="1">
    <location>
        <begin position="173"/>
        <end position="194"/>
    </location>
</feature>
<dbReference type="InterPro" id="IPR051790">
    <property type="entry name" value="Cytochrome_c-biogenesis_DsbD"/>
</dbReference>
<dbReference type="Proteomes" id="UP001595823">
    <property type="component" value="Unassembled WGS sequence"/>
</dbReference>
<reference evidence="3" key="1">
    <citation type="journal article" date="2019" name="Int. J. Syst. Evol. Microbiol.">
        <title>The Global Catalogue of Microorganisms (GCM) 10K type strain sequencing project: providing services to taxonomists for standard genome sequencing and annotation.</title>
        <authorList>
            <consortium name="The Broad Institute Genomics Platform"/>
            <consortium name="The Broad Institute Genome Sequencing Center for Infectious Disease"/>
            <person name="Wu L."/>
            <person name="Ma J."/>
        </authorList>
    </citation>
    <scope>NUCLEOTIDE SEQUENCE [LARGE SCALE GENOMIC DNA]</scope>
    <source>
        <strain evidence="3">IBRC-M 10908</strain>
    </source>
</reference>